<dbReference type="InterPro" id="IPR023179">
    <property type="entry name" value="GTP-bd_ortho_bundle_sf"/>
</dbReference>
<dbReference type="Gene3D" id="3.40.50.300">
    <property type="entry name" value="P-loop containing nucleotide triphosphate hydrolases"/>
    <property type="match status" value="1"/>
</dbReference>
<evidence type="ECO:0000313" key="6">
    <source>
        <dbReference type="EMBL" id="HIU98297.1"/>
    </source>
</evidence>
<dbReference type="GO" id="GO:0005525">
    <property type="term" value="F:GTP binding"/>
    <property type="evidence" value="ECO:0007669"/>
    <property type="project" value="UniProtKB-KW"/>
</dbReference>
<evidence type="ECO:0000259" key="5">
    <source>
        <dbReference type="Pfam" id="PF01926"/>
    </source>
</evidence>
<gene>
    <name evidence="6" type="primary">ylqF</name>
    <name evidence="6" type="ORF">IAC73_00435</name>
</gene>
<dbReference type="GO" id="GO:0003924">
    <property type="term" value="F:GTPase activity"/>
    <property type="evidence" value="ECO:0007669"/>
    <property type="project" value="TreeGrafter"/>
</dbReference>
<dbReference type="AlphaFoldDB" id="A0A9D1SV63"/>
<dbReference type="NCBIfam" id="TIGR03596">
    <property type="entry name" value="GTPase_YlqF"/>
    <property type="match status" value="1"/>
</dbReference>
<reference evidence="6" key="1">
    <citation type="submission" date="2020-10" db="EMBL/GenBank/DDBJ databases">
        <authorList>
            <person name="Gilroy R."/>
        </authorList>
    </citation>
    <scope>NUCLEOTIDE SEQUENCE</scope>
    <source>
        <strain evidence="6">10406</strain>
    </source>
</reference>
<dbReference type="Gene3D" id="1.10.1580.10">
    <property type="match status" value="1"/>
</dbReference>
<dbReference type="PIRSF" id="PIRSF006230">
    <property type="entry name" value="MG442"/>
    <property type="match status" value="1"/>
</dbReference>
<feature type="domain" description="G" evidence="5">
    <location>
        <begin position="121"/>
        <end position="185"/>
    </location>
</feature>
<proteinExistence type="predicted"/>
<dbReference type="Proteomes" id="UP000886857">
    <property type="component" value="Unassembled WGS sequence"/>
</dbReference>
<feature type="binding site" evidence="4">
    <location>
        <begin position="58"/>
        <end position="61"/>
    </location>
    <ligand>
        <name>GTP</name>
        <dbReference type="ChEBI" id="CHEBI:37565"/>
    </ligand>
</feature>
<dbReference type="InterPro" id="IPR006073">
    <property type="entry name" value="GTP-bd"/>
</dbReference>
<reference evidence="6" key="2">
    <citation type="journal article" date="2021" name="PeerJ">
        <title>Extensive microbial diversity within the chicken gut microbiome revealed by metagenomics and culture.</title>
        <authorList>
            <person name="Gilroy R."/>
            <person name="Ravi A."/>
            <person name="Getino M."/>
            <person name="Pursley I."/>
            <person name="Horton D.L."/>
            <person name="Alikhan N.F."/>
            <person name="Baker D."/>
            <person name="Gharbi K."/>
            <person name="Hall N."/>
            <person name="Watson M."/>
            <person name="Adriaenssens E.M."/>
            <person name="Foster-Nyarko E."/>
            <person name="Jarju S."/>
            <person name="Secka A."/>
            <person name="Antonio M."/>
            <person name="Oren A."/>
            <person name="Chaudhuri R.R."/>
            <person name="La Ragione R."/>
            <person name="Hildebrand F."/>
            <person name="Pallen M.J."/>
        </authorList>
    </citation>
    <scope>NUCLEOTIDE SEQUENCE</scope>
    <source>
        <strain evidence="6">10406</strain>
    </source>
</reference>
<dbReference type="PANTHER" id="PTHR45782:SF4">
    <property type="entry name" value="MITOCHONDRIAL RIBOSOME-ASSOCIATED GTPASE 1"/>
    <property type="match status" value="1"/>
</dbReference>
<sequence>MRIQWFPGHMTKAIRMMEENLRLVDAVVYVIDARAVASCLNPLFEKLIAGKPALFVFNKSDLVDPADLDAWRAEFARQGRICVTAAAALGDCRNIVSGLKAVAEAKIARYREKGASVNIRAMVVGVPNSGKSTLINAVCGRAKTVTGDRPGVTRGKQWVSVGGVDMLDTPGTLWGKFEDERVALHLAYIGSIRDEVVDAGDLALEFCRELAPVAPEAFEARYGISPVPEDPLALIEEIALARGCRARGGEPDYERASR</sequence>
<dbReference type="EMBL" id="DVOE01000005">
    <property type="protein sequence ID" value="HIU98297.1"/>
    <property type="molecule type" value="Genomic_DNA"/>
</dbReference>
<organism evidence="6 7">
    <name type="scientific">Candidatus Limadaptatus stercoripullorum</name>
    <dbReference type="NCBI Taxonomy" id="2840846"/>
    <lineage>
        <taxon>Bacteria</taxon>
        <taxon>Bacillati</taxon>
        <taxon>Bacillota</taxon>
        <taxon>Clostridia</taxon>
        <taxon>Eubacteriales</taxon>
        <taxon>Candidatus Limadaptatus</taxon>
    </lineage>
</organism>
<dbReference type="GO" id="GO:0006412">
    <property type="term" value="P:translation"/>
    <property type="evidence" value="ECO:0007669"/>
    <property type="project" value="TreeGrafter"/>
</dbReference>
<dbReference type="PANTHER" id="PTHR45782">
    <property type="entry name" value="MITOCHONDRIAL RIBOSOME-ASSOCIATED GTPASE 1"/>
    <property type="match status" value="1"/>
</dbReference>
<dbReference type="Pfam" id="PF01926">
    <property type="entry name" value="MMR_HSR1"/>
    <property type="match status" value="1"/>
</dbReference>
<feature type="binding site" evidence="4">
    <location>
        <begin position="128"/>
        <end position="133"/>
    </location>
    <ligand>
        <name>GTP</name>
        <dbReference type="ChEBI" id="CHEBI:37565"/>
    </ligand>
</feature>
<evidence type="ECO:0000256" key="3">
    <source>
        <dbReference type="ARBA" id="ARBA00023134"/>
    </source>
</evidence>
<dbReference type="SUPFAM" id="SSF52540">
    <property type="entry name" value="P-loop containing nucleoside triphosphate hydrolases"/>
    <property type="match status" value="1"/>
</dbReference>
<dbReference type="PRINTS" id="PR00326">
    <property type="entry name" value="GTP1OBG"/>
</dbReference>
<dbReference type="InterPro" id="IPR016478">
    <property type="entry name" value="GTPase_MTG1"/>
</dbReference>
<feature type="binding site" evidence="4">
    <location>
        <position position="171"/>
    </location>
    <ligand>
        <name>GTP</name>
        <dbReference type="ChEBI" id="CHEBI:37565"/>
    </ligand>
</feature>
<feature type="non-terminal residue" evidence="6">
    <location>
        <position position="258"/>
    </location>
</feature>
<accession>A0A9D1SV63</accession>
<comment type="caution">
    <text evidence="6">The sequence shown here is derived from an EMBL/GenBank/DDBJ whole genome shotgun (WGS) entry which is preliminary data.</text>
</comment>
<dbReference type="InterPro" id="IPR019991">
    <property type="entry name" value="GTP-bd_ribosome_bgen"/>
</dbReference>
<evidence type="ECO:0000256" key="2">
    <source>
        <dbReference type="ARBA" id="ARBA00022741"/>
    </source>
</evidence>
<name>A0A9D1SV63_9FIRM</name>
<dbReference type="InterPro" id="IPR027417">
    <property type="entry name" value="P-loop_NTPase"/>
</dbReference>
<dbReference type="CDD" id="cd01856">
    <property type="entry name" value="YlqF"/>
    <property type="match status" value="1"/>
</dbReference>
<evidence type="ECO:0000313" key="7">
    <source>
        <dbReference type="Proteomes" id="UP000886857"/>
    </source>
</evidence>
<evidence type="ECO:0000256" key="1">
    <source>
        <dbReference type="ARBA" id="ARBA00014898"/>
    </source>
</evidence>
<keyword evidence="2 4" id="KW-0547">Nucleotide-binding</keyword>
<protein>
    <recommendedName>
        <fullName evidence="1">Ribosome biogenesis GTPase A</fullName>
    </recommendedName>
</protein>
<evidence type="ECO:0000256" key="4">
    <source>
        <dbReference type="PIRSR" id="PIRSR006230-1"/>
    </source>
</evidence>
<keyword evidence="3 4" id="KW-0342">GTP-binding</keyword>